<sequence length="406" mass="44031">MKRFRPLAILLALLFALVPNGLLAAESANWELGGHAKSLNLYREGDPAGLIDDSFDSANNLRLDLARPLGKESRFEFAVEGQARYSDADALGMERENTANRRLDLEKSRWEERRFSQRGEIDRLNLSGSHSGFAWNIGRQAIGFGRIALASPLDIIAPFAPDALDTDVRPGIDALRAGRFFGRGGEIGAVAVFGPHKESNSYLLHGETNLAGVDLLALGGNLRGRDLLGGGFATQFMGMGIKGELAGYRGEGVGTPDGDPREDFLQGALELDYRFAAGPLCALQYLHNGLGAKEPEDYPAIFLSAPIQEGLGYLLGRHYLLASISHDPHPLVTLGALGIWNLRDDSFLLRPLARISLGDNLSLELFWSFNQGASPKENESPIRLVIPRSEFGAAGDGGGILLKYFF</sequence>
<evidence type="ECO:0000313" key="3">
    <source>
        <dbReference type="Proteomes" id="UP000317155"/>
    </source>
</evidence>
<dbReference type="AlphaFoldDB" id="A0A550JDD4"/>
<evidence type="ECO:0008006" key="4">
    <source>
        <dbReference type="Google" id="ProtNLM"/>
    </source>
</evidence>
<name>A0A550JDD4_9BACT</name>
<comment type="caution">
    <text evidence="2">The sequence shown here is derived from an EMBL/GenBank/DDBJ whole genome shotgun (WGS) entry which is preliminary data.</text>
</comment>
<proteinExistence type="predicted"/>
<keyword evidence="3" id="KW-1185">Reference proteome</keyword>
<evidence type="ECO:0000256" key="1">
    <source>
        <dbReference type="SAM" id="SignalP"/>
    </source>
</evidence>
<dbReference type="RefSeq" id="WP_092057936.1">
    <property type="nucleotide sequence ID" value="NZ_FOJJ01000038.1"/>
</dbReference>
<protein>
    <recommendedName>
        <fullName evidence="4">Porin</fullName>
    </recommendedName>
</protein>
<gene>
    <name evidence="2" type="ORF">FL622_09880</name>
</gene>
<feature type="chain" id="PRO_5022212838" description="Porin" evidence="1">
    <location>
        <begin position="25"/>
        <end position="406"/>
    </location>
</feature>
<dbReference type="EMBL" id="VJVV01000006">
    <property type="protein sequence ID" value="TRO81208.1"/>
    <property type="molecule type" value="Genomic_DNA"/>
</dbReference>
<dbReference type="OrthoDB" id="5289878at2"/>
<evidence type="ECO:0000313" key="2">
    <source>
        <dbReference type="EMBL" id="TRO81208.1"/>
    </source>
</evidence>
<dbReference type="Proteomes" id="UP000317155">
    <property type="component" value="Unassembled WGS sequence"/>
</dbReference>
<keyword evidence="1" id="KW-0732">Signal</keyword>
<feature type="signal peptide" evidence="1">
    <location>
        <begin position="1"/>
        <end position="24"/>
    </location>
</feature>
<accession>A0A550JDD4</accession>
<organism evidence="2 3">
    <name type="scientific">Trichloromonas acetexigens</name>
    <dbReference type="NCBI Taxonomy" id="38815"/>
    <lineage>
        <taxon>Bacteria</taxon>
        <taxon>Pseudomonadati</taxon>
        <taxon>Thermodesulfobacteriota</taxon>
        <taxon>Desulfuromonadia</taxon>
        <taxon>Desulfuromonadales</taxon>
        <taxon>Trichloromonadaceae</taxon>
        <taxon>Trichloromonas</taxon>
    </lineage>
</organism>
<reference evidence="2 3" key="1">
    <citation type="submission" date="2019-07" db="EMBL/GenBank/DDBJ databases">
        <title>Insights of Desulfuromonas acetexigens electromicrobiology.</title>
        <authorList>
            <person name="Katuri K."/>
            <person name="Sapireddy V."/>
            <person name="Shaw D.R."/>
            <person name="Saikaly P."/>
        </authorList>
    </citation>
    <scope>NUCLEOTIDE SEQUENCE [LARGE SCALE GENOMIC DNA]</scope>
    <source>
        <strain evidence="2 3">2873</strain>
    </source>
</reference>